<dbReference type="Proteomes" id="UP000799429">
    <property type="component" value="Unassembled WGS sequence"/>
</dbReference>
<organism evidence="1 2">
    <name type="scientific">Patellaria atrata CBS 101060</name>
    <dbReference type="NCBI Taxonomy" id="1346257"/>
    <lineage>
        <taxon>Eukaryota</taxon>
        <taxon>Fungi</taxon>
        <taxon>Dikarya</taxon>
        <taxon>Ascomycota</taxon>
        <taxon>Pezizomycotina</taxon>
        <taxon>Dothideomycetes</taxon>
        <taxon>Dothideomycetes incertae sedis</taxon>
        <taxon>Patellariales</taxon>
        <taxon>Patellariaceae</taxon>
        <taxon>Patellaria</taxon>
    </lineage>
</organism>
<evidence type="ECO:0000313" key="2">
    <source>
        <dbReference type="Proteomes" id="UP000799429"/>
    </source>
</evidence>
<proteinExistence type="predicted"/>
<protein>
    <submittedName>
        <fullName evidence="1">Uncharacterized protein</fullName>
    </submittedName>
</protein>
<reference evidence="1" key="1">
    <citation type="journal article" date="2020" name="Stud. Mycol.">
        <title>101 Dothideomycetes genomes: a test case for predicting lifestyles and emergence of pathogens.</title>
        <authorList>
            <person name="Haridas S."/>
            <person name="Albert R."/>
            <person name="Binder M."/>
            <person name="Bloem J."/>
            <person name="Labutti K."/>
            <person name="Salamov A."/>
            <person name="Andreopoulos B."/>
            <person name="Baker S."/>
            <person name="Barry K."/>
            <person name="Bills G."/>
            <person name="Bluhm B."/>
            <person name="Cannon C."/>
            <person name="Castanera R."/>
            <person name="Culley D."/>
            <person name="Daum C."/>
            <person name="Ezra D."/>
            <person name="Gonzalez J."/>
            <person name="Henrissat B."/>
            <person name="Kuo A."/>
            <person name="Liang C."/>
            <person name="Lipzen A."/>
            <person name="Lutzoni F."/>
            <person name="Magnuson J."/>
            <person name="Mondo S."/>
            <person name="Nolan M."/>
            <person name="Ohm R."/>
            <person name="Pangilinan J."/>
            <person name="Park H.-J."/>
            <person name="Ramirez L."/>
            <person name="Alfaro M."/>
            <person name="Sun H."/>
            <person name="Tritt A."/>
            <person name="Yoshinaga Y."/>
            <person name="Zwiers L.-H."/>
            <person name="Turgeon B."/>
            <person name="Goodwin S."/>
            <person name="Spatafora J."/>
            <person name="Crous P."/>
            <person name="Grigoriev I."/>
        </authorList>
    </citation>
    <scope>NUCLEOTIDE SEQUENCE</scope>
    <source>
        <strain evidence="1">CBS 101060</strain>
    </source>
</reference>
<dbReference type="EMBL" id="MU006093">
    <property type="protein sequence ID" value="KAF2840222.1"/>
    <property type="molecule type" value="Genomic_DNA"/>
</dbReference>
<keyword evidence="2" id="KW-1185">Reference proteome</keyword>
<accession>A0A9P4VSU1</accession>
<name>A0A9P4VSU1_9PEZI</name>
<sequence length="62" mass="7348">MTKLLDHAWSLKLRKESKRKWQNSVSCSIKYSIAKPLDHPRHLYLSGLTRDKWQLENIDIAV</sequence>
<comment type="caution">
    <text evidence="1">The sequence shown here is derived from an EMBL/GenBank/DDBJ whole genome shotgun (WGS) entry which is preliminary data.</text>
</comment>
<dbReference type="AlphaFoldDB" id="A0A9P4VSU1"/>
<evidence type="ECO:0000313" key="1">
    <source>
        <dbReference type="EMBL" id="KAF2840222.1"/>
    </source>
</evidence>
<gene>
    <name evidence="1" type="ORF">M501DRAFT_1002532</name>
</gene>